<gene>
    <name evidence="1" type="ORF">EV652_118100</name>
</gene>
<evidence type="ECO:0000313" key="1">
    <source>
        <dbReference type="EMBL" id="TCO17272.1"/>
    </source>
</evidence>
<comment type="caution">
    <text evidence="1">The sequence shown here is derived from an EMBL/GenBank/DDBJ whole genome shotgun (WGS) entry which is preliminary data.</text>
</comment>
<proteinExistence type="predicted"/>
<name>A0A4R2H046_9ACTN</name>
<evidence type="ECO:0000313" key="2">
    <source>
        <dbReference type="Proteomes" id="UP000294508"/>
    </source>
</evidence>
<accession>A0A4R2H046</accession>
<dbReference type="AlphaFoldDB" id="A0A4R2H046"/>
<keyword evidence="2" id="KW-1185">Reference proteome</keyword>
<sequence>MQASEAQRAVAAAMSIASSLRSRCNQWMTKQPVVGKWRRNQLVLIR</sequence>
<organism evidence="1 2">
    <name type="scientific">Kribbella steppae</name>
    <dbReference type="NCBI Taxonomy" id="2512223"/>
    <lineage>
        <taxon>Bacteria</taxon>
        <taxon>Bacillati</taxon>
        <taxon>Actinomycetota</taxon>
        <taxon>Actinomycetes</taxon>
        <taxon>Propionibacteriales</taxon>
        <taxon>Kribbellaceae</taxon>
        <taxon>Kribbella</taxon>
    </lineage>
</organism>
<reference evidence="1 2" key="1">
    <citation type="journal article" date="2015" name="Stand. Genomic Sci.">
        <title>Genomic Encyclopedia of Bacterial and Archaeal Type Strains, Phase III: the genomes of soil and plant-associated and newly described type strains.</title>
        <authorList>
            <person name="Whitman W.B."/>
            <person name="Woyke T."/>
            <person name="Klenk H.P."/>
            <person name="Zhou Y."/>
            <person name="Lilburn T.G."/>
            <person name="Beck B.J."/>
            <person name="De Vos P."/>
            <person name="Vandamme P."/>
            <person name="Eisen J.A."/>
            <person name="Garrity G."/>
            <person name="Hugenholtz P."/>
            <person name="Kyrpides N.C."/>
        </authorList>
    </citation>
    <scope>NUCLEOTIDE SEQUENCE [LARGE SCALE GENOMIC DNA]</scope>
    <source>
        <strain evidence="1 2">VKM Ac-2572</strain>
    </source>
</reference>
<dbReference type="EMBL" id="SLWN01000018">
    <property type="protein sequence ID" value="TCO17272.1"/>
    <property type="molecule type" value="Genomic_DNA"/>
</dbReference>
<dbReference type="Proteomes" id="UP000294508">
    <property type="component" value="Unassembled WGS sequence"/>
</dbReference>
<protein>
    <submittedName>
        <fullName evidence="1">Uncharacterized protein</fullName>
    </submittedName>
</protein>